<keyword evidence="4" id="KW-0418">Kinase</keyword>
<comment type="caution">
    <text evidence="7">The sequence shown here is derived from an EMBL/GenBank/DDBJ whole genome shotgun (WGS) entry which is preliminary data.</text>
</comment>
<dbReference type="AlphaFoldDB" id="A0A6V8LW36"/>
<dbReference type="RefSeq" id="WP_173083364.1">
    <property type="nucleotide sequence ID" value="NZ_BLTE01000006.1"/>
</dbReference>
<accession>A0A6V8LW36</accession>
<dbReference type="GO" id="GO:0004673">
    <property type="term" value="F:protein histidine kinase activity"/>
    <property type="evidence" value="ECO:0007669"/>
    <property type="project" value="UniProtKB-EC"/>
</dbReference>
<dbReference type="EC" id="2.7.13.3" evidence="2"/>
<dbReference type="PANTHER" id="PTHR43711">
    <property type="entry name" value="TWO-COMPONENT HISTIDINE KINASE"/>
    <property type="match status" value="1"/>
</dbReference>
<dbReference type="InterPro" id="IPR050736">
    <property type="entry name" value="Sensor_HK_Regulatory"/>
</dbReference>
<evidence type="ECO:0000259" key="6">
    <source>
        <dbReference type="PROSITE" id="PS50109"/>
    </source>
</evidence>
<protein>
    <recommendedName>
        <fullName evidence="2">histidine kinase</fullName>
        <ecNumber evidence="2">2.7.13.3</ecNumber>
    </recommendedName>
</protein>
<sequence length="383" mass="42565">MKETSGTQFAPGARLTIQAVKEEHSELSKHLCSKYFDFFPLPLMVVNSHRQIVFSNQAFLKAFGVDNLDNFLAKRPGEAMGCIYSTTGENGCGTSAHCRECGAVRALMESILGNVNAEHDCQLLLKSGTDTSAKDLRVFVSPWEAGDDTYYVVTLMDVEDEKRRRVLERIFFHDILNSASGSSGLIDMLLDEAPEEMKETIGVVRSSLFGMIEEIQKQKQLLSMERNEFTVTAITLQGLEIVKSISLEFHSHPKTIGKQICVDNSSVNVAVHTDLALLRRVIVNMLMNALEATPRGGTVTLGLRKEDGKAVFWVKNRTVMPESVKLQIFKRSFSTKGHDRGLGTYSIKLLTEKYLGGEVGFSSEESDGTIFWVKLNQAEPIPD</sequence>
<dbReference type="InterPro" id="IPR003594">
    <property type="entry name" value="HATPase_dom"/>
</dbReference>
<name>A0A6V8LW36_9BACT</name>
<comment type="catalytic activity">
    <reaction evidence="1">
        <text>ATP + protein L-histidine = ADP + protein N-phospho-L-histidine.</text>
        <dbReference type="EC" id="2.7.13.3"/>
    </reaction>
</comment>
<dbReference type="SUPFAM" id="SSF55874">
    <property type="entry name" value="ATPase domain of HSP90 chaperone/DNA topoisomerase II/histidine kinase"/>
    <property type="match status" value="1"/>
</dbReference>
<dbReference type="Pfam" id="PF02518">
    <property type="entry name" value="HATPase_c"/>
    <property type="match status" value="1"/>
</dbReference>
<keyword evidence="5" id="KW-0902">Two-component regulatory system</keyword>
<dbReference type="EMBL" id="BLTE01000006">
    <property type="protein sequence ID" value="GFK93877.1"/>
    <property type="molecule type" value="Genomic_DNA"/>
</dbReference>
<reference evidence="7 8" key="2">
    <citation type="submission" date="2020-05" db="EMBL/GenBank/DDBJ databases">
        <title>Draft genome sequence of Desulfovibrio sp. strainFSS-1.</title>
        <authorList>
            <person name="Shimoshige H."/>
            <person name="Kobayashi H."/>
            <person name="Maekawa T."/>
        </authorList>
    </citation>
    <scope>NUCLEOTIDE SEQUENCE [LARGE SCALE GENOMIC DNA]</scope>
    <source>
        <strain evidence="7 8">SIID29052-01</strain>
    </source>
</reference>
<reference evidence="7 8" key="1">
    <citation type="submission" date="2020-04" db="EMBL/GenBank/DDBJ databases">
        <authorList>
            <consortium name="Desulfovibrio sp. FSS-1 genome sequencing consortium"/>
            <person name="Shimoshige H."/>
            <person name="Kobayashi H."/>
            <person name="Maekawa T."/>
        </authorList>
    </citation>
    <scope>NUCLEOTIDE SEQUENCE [LARGE SCALE GENOMIC DNA]</scope>
    <source>
        <strain evidence="7 8">SIID29052-01</strain>
    </source>
</reference>
<evidence type="ECO:0000313" key="7">
    <source>
        <dbReference type="EMBL" id="GFK93877.1"/>
    </source>
</evidence>
<proteinExistence type="predicted"/>
<evidence type="ECO:0000256" key="5">
    <source>
        <dbReference type="ARBA" id="ARBA00023012"/>
    </source>
</evidence>
<dbReference type="InterPro" id="IPR036890">
    <property type="entry name" value="HATPase_C_sf"/>
</dbReference>
<evidence type="ECO:0000313" key="8">
    <source>
        <dbReference type="Proteomes" id="UP000494245"/>
    </source>
</evidence>
<evidence type="ECO:0000256" key="2">
    <source>
        <dbReference type="ARBA" id="ARBA00012438"/>
    </source>
</evidence>
<dbReference type="PROSITE" id="PS50109">
    <property type="entry name" value="HIS_KIN"/>
    <property type="match status" value="1"/>
</dbReference>
<dbReference type="SMART" id="SM00387">
    <property type="entry name" value="HATPase_c"/>
    <property type="match status" value="1"/>
</dbReference>
<evidence type="ECO:0000256" key="1">
    <source>
        <dbReference type="ARBA" id="ARBA00000085"/>
    </source>
</evidence>
<gene>
    <name evidence="7" type="primary">rpfC_4</name>
    <name evidence="7" type="ORF">NNJEOMEG_01715</name>
</gene>
<organism evidence="7 8">
    <name type="scientific">Fundidesulfovibrio magnetotacticus</name>
    <dbReference type="NCBI Taxonomy" id="2730080"/>
    <lineage>
        <taxon>Bacteria</taxon>
        <taxon>Pseudomonadati</taxon>
        <taxon>Thermodesulfobacteriota</taxon>
        <taxon>Desulfovibrionia</taxon>
        <taxon>Desulfovibrionales</taxon>
        <taxon>Desulfovibrionaceae</taxon>
        <taxon>Fundidesulfovibrio</taxon>
    </lineage>
</organism>
<evidence type="ECO:0000256" key="3">
    <source>
        <dbReference type="ARBA" id="ARBA00022679"/>
    </source>
</evidence>
<keyword evidence="3 7" id="KW-0808">Transferase</keyword>
<dbReference type="PANTHER" id="PTHR43711:SF28">
    <property type="entry name" value="SENSOR HISTIDINE KINASE YXDK"/>
    <property type="match status" value="1"/>
</dbReference>
<keyword evidence="8" id="KW-1185">Reference proteome</keyword>
<feature type="domain" description="Histidine kinase" evidence="6">
    <location>
        <begin position="170"/>
        <end position="379"/>
    </location>
</feature>
<dbReference type="Gene3D" id="3.30.565.10">
    <property type="entry name" value="Histidine kinase-like ATPase, C-terminal domain"/>
    <property type="match status" value="1"/>
</dbReference>
<evidence type="ECO:0000256" key="4">
    <source>
        <dbReference type="ARBA" id="ARBA00022777"/>
    </source>
</evidence>
<dbReference type="Proteomes" id="UP000494245">
    <property type="component" value="Unassembled WGS sequence"/>
</dbReference>
<dbReference type="InterPro" id="IPR005467">
    <property type="entry name" value="His_kinase_dom"/>
</dbReference>
<dbReference type="GO" id="GO:0000160">
    <property type="term" value="P:phosphorelay signal transduction system"/>
    <property type="evidence" value="ECO:0007669"/>
    <property type="project" value="UniProtKB-KW"/>
</dbReference>